<name>A0A1L8QTK8_9ENTE</name>
<evidence type="ECO:0000313" key="3">
    <source>
        <dbReference type="Proteomes" id="UP000182149"/>
    </source>
</evidence>
<evidence type="ECO:0000313" key="2">
    <source>
        <dbReference type="EMBL" id="OJG10796.1"/>
    </source>
</evidence>
<dbReference type="AlphaFoldDB" id="A0A1L8QTK8"/>
<evidence type="ECO:0000256" key="1">
    <source>
        <dbReference type="SAM" id="Phobius"/>
    </source>
</evidence>
<feature type="transmembrane region" description="Helical" evidence="1">
    <location>
        <begin position="20"/>
        <end position="39"/>
    </location>
</feature>
<keyword evidence="1" id="KW-1133">Transmembrane helix</keyword>
<dbReference type="Proteomes" id="UP000182149">
    <property type="component" value="Unassembled WGS sequence"/>
</dbReference>
<gene>
    <name evidence="2" type="ORF">RU93_GL002009</name>
</gene>
<accession>A0A1L8QTK8</accession>
<keyword evidence="1" id="KW-0472">Membrane</keyword>
<sequence>MYLSESFNSLYLIYPYPIVFYHQKSLGLNSILTFILAFFHKAEN</sequence>
<dbReference type="STRING" id="328396.RU93_GL002009"/>
<reference evidence="2 3" key="1">
    <citation type="submission" date="2014-12" db="EMBL/GenBank/DDBJ databases">
        <title>Draft genome sequences of 29 type strains of Enterococci.</title>
        <authorList>
            <person name="Zhong Z."/>
            <person name="Sun Z."/>
            <person name="Liu W."/>
            <person name="Zhang W."/>
            <person name="Zhang H."/>
        </authorList>
    </citation>
    <scope>NUCLEOTIDE SEQUENCE [LARGE SCALE GENOMIC DNA]</scope>
    <source>
        <strain evidence="2 3">DSM 17690</strain>
    </source>
</reference>
<comment type="caution">
    <text evidence="2">The sequence shown here is derived from an EMBL/GenBank/DDBJ whole genome shotgun (WGS) entry which is preliminary data.</text>
</comment>
<dbReference type="EMBL" id="JXKD01000006">
    <property type="protein sequence ID" value="OJG10796.1"/>
    <property type="molecule type" value="Genomic_DNA"/>
</dbReference>
<proteinExistence type="predicted"/>
<organism evidence="2 3">
    <name type="scientific">Enterococcus aquimarinus</name>
    <dbReference type="NCBI Taxonomy" id="328396"/>
    <lineage>
        <taxon>Bacteria</taxon>
        <taxon>Bacillati</taxon>
        <taxon>Bacillota</taxon>
        <taxon>Bacilli</taxon>
        <taxon>Lactobacillales</taxon>
        <taxon>Enterococcaceae</taxon>
        <taxon>Enterococcus</taxon>
    </lineage>
</organism>
<keyword evidence="3" id="KW-1185">Reference proteome</keyword>
<keyword evidence="1" id="KW-0812">Transmembrane</keyword>
<protein>
    <submittedName>
        <fullName evidence="2">Uncharacterized protein</fullName>
    </submittedName>
</protein>